<reference evidence="2" key="1">
    <citation type="journal article" date="2024" name="Proc. Natl. Acad. Sci. U.S.A.">
        <title>Extraordinary preservation of gene collinearity over three hundred million years revealed in homosporous lycophytes.</title>
        <authorList>
            <person name="Li C."/>
            <person name="Wickell D."/>
            <person name="Kuo L.Y."/>
            <person name="Chen X."/>
            <person name="Nie B."/>
            <person name="Liao X."/>
            <person name="Peng D."/>
            <person name="Ji J."/>
            <person name="Jenkins J."/>
            <person name="Williams M."/>
            <person name="Shu S."/>
            <person name="Plott C."/>
            <person name="Barry K."/>
            <person name="Rajasekar S."/>
            <person name="Grimwood J."/>
            <person name="Han X."/>
            <person name="Sun S."/>
            <person name="Hou Z."/>
            <person name="He W."/>
            <person name="Dai G."/>
            <person name="Sun C."/>
            <person name="Schmutz J."/>
            <person name="Leebens-Mack J.H."/>
            <person name="Li F.W."/>
            <person name="Wang L."/>
        </authorList>
    </citation>
    <scope>NUCLEOTIDE SEQUENCE [LARGE SCALE GENOMIC DNA]</scope>
    <source>
        <strain evidence="2">cv. PW_Plant_1</strain>
    </source>
</reference>
<sequence length="628" mass="68949">MAMALQRFCQGNSLNASTLVTSLPSSSLSSSFLSKTLQFRASKYYDSCRTSRLWSLNNSISCSSCCRNPHAFELNTTCFPSACRSDAELFRYVSSKPTLCRHNGTYGAFEDVSKFLAGKRNHSTLCKSVKFFDLKINKMPESGHKTSNPCVCRPSKIMCSHNAIFGLFQDGPMSLAGNISRSALCSSLKIHDDFDKINNMPETRQKPSKPCKIMSPCRAKKWKDPFDYGEDPDLEYGQMFSEGKQSPEEPIPPKDPSSTRGLLKFPAMYNLEITPLALKVRGDVRRCCCLVAGGVYENLLFFPVIQLLKDRYPGVKIDIMAGERGKQTYEINKNVRRAWVYELEQNFPKPSDYVEGYSKLKEEYYDLIISTRLAGWGHAAFLLLTDATRRLGYVYPNVYSAGAGSLLSEAFKAPSLNLAEAGYNMYADLLEELAKPGRKVPKSKIPPLQVSIGKRVKAVVEEKCKQAGVAKGDYIVFHGIESDSAASMQSKGDLESLLPLNLWATLAKSTSIKALFVIPHEKERTKVAAAIGEDASAIFITTPGQLAALINDSLGVVTTNTAALQLAIALNKPSVALFASAEKARLFIPRTAGRCAVVSSKTGKLMDIDFKAASVAVTTIAKEALVFA</sequence>
<protein>
    <submittedName>
        <fullName evidence="1">Uncharacterized protein</fullName>
    </submittedName>
</protein>
<proteinExistence type="predicted"/>
<evidence type="ECO:0000313" key="1">
    <source>
        <dbReference type="EMBL" id="KAJ7526277.1"/>
    </source>
</evidence>
<evidence type="ECO:0000313" key="2">
    <source>
        <dbReference type="Proteomes" id="UP001162992"/>
    </source>
</evidence>
<keyword evidence="2" id="KW-1185">Reference proteome</keyword>
<dbReference type="EMBL" id="CM055108">
    <property type="protein sequence ID" value="KAJ7526277.1"/>
    <property type="molecule type" value="Genomic_DNA"/>
</dbReference>
<accession>A0ACC2B9Y4</accession>
<gene>
    <name evidence="1" type="ORF">O6H91_17G090900</name>
</gene>
<name>A0ACC2B9Y4_DIPCM</name>
<dbReference type="Proteomes" id="UP001162992">
    <property type="component" value="Chromosome 17"/>
</dbReference>
<organism evidence="1 2">
    <name type="scientific">Diphasiastrum complanatum</name>
    <name type="common">Issler's clubmoss</name>
    <name type="synonym">Lycopodium complanatum</name>
    <dbReference type="NCBI Taxonomy" id="34168"/>
    <lineage>
        <taxon>Eukaryota</taxon>
        <taxon>Viridiplantae</taxon>
        <taxon>Streptophyta</taxon>
        <taxon>Embryophyta</taxon>
        <taxon>Tracheophyta</taxon>
        <taxon>Lycopodiopsida</taxon>
        <taxon>Lycopodiales</taxon>
        <taxon>Lycopodiaceae</taxon>
        <taxon>Lycopodioideae</taxon>
        <taxon>Diphasiastrum</taxon>
    </lineage>
</organism>
<comment type="caution">
    <text evidence="1">The sequence shown here is derived from an EMBL/GenBank/DDBJ whole genome shotgun (WGS) entry which is preliminary data.</text>
</comment>